<feature type="transmembrane region" description="Helical" evidence="10">
    <location>
        <begin position="78"/>
        <end position="95"/>
    </location>
</feature>
<protein>
    <recommendedName>
        <fullName evidence="2">histidine kinase</fullName>
        <ecNumber evidence="2">2.7.13.3</ecNumber>
    </recommendedName>
</protein>
<feature type="transmembrane region" description="Helical" evidence="10">
    <location>
        <begin position="51"/>
        <end position="71"/>
    </location>
</feature>
<dbReference type="EMBL" id="CP097218">
    <property type="protein sequence ID" value="UQN30364.1"/>
    <property type="molecule type" value="Genomic_DNA"/>
</dbReference>
<keyword evidence="8" id="KW-0902">Two-component regulatory system</keyword>
<evidence type="ECO:0000313" key="12">
    <source>
        <dbReference type="EMBL" id="UQN30364.1"/>
    </source>
</evidence>
<evidence type="ECO:0000256" key="3">
    <source>
        <dbReference type="ARBA" id="ARBA00022553"/>
    </source>
</evidence>
<dbReference type="PANTHER" id="PTHR24421">
    <property type="entry name" value="NITRATE/NITRITE SENSOR PROTEIN NARX-RELATED"/>
    <property type="match status" value="1"/>
</dbReference>
<evidence type="ECO:0000256" key="7">
    <source>
        <dbReference type="ARBA" id="ARBA00022840"/>
    </source>
</evidence>
<dbReference type="Gene3D" id="3.30.565.10">
    <property type="entry name" value="Histidine kinase-like ATPase, C-terminal domain"/>
    <property type="match status" value="1"/>
</dbReference>
<evidence type="ECO:0000256" key="8">
    <source>
        <dbReference type="ARBA" id="ARBA00023012"/>
    </source>
</evidence>
<keyword evidence="7" id="KW-0067">ATP-binding</keyword>
<accession>A0ABY4NAH1</accession>
<evidence type="ECO:0000256" key="5">
    <source>
        <dbReference type="ARBA" id="ARBA00022741"/>
    </source>
</evidence>
<evidence type="ECO:0000313" key="13">
    <source>
        <dbReference type="Proteomes" id="UP001055868"/>
    </source>
</evidence>
<keyword evidence="10" id="KW-1133">Transmembrane helix</keyword>
<sequence>MRARDGADPSPRPRGRRGPGRVVALVPALVALLVQVPPTLAVGVWTETAPALIAVRTAAAVLSALALLAVWKRPGPTVIVIAPLALVLLFLPPPFGPPPVALGIALVIALVRAAPVWALATACSTWVLGVVLAELLWPTGAPQRIIAGTVMLAVCLGLGMGIRSRSERMRRREALLEQRRREAEQAERDQIARELHDVLSHSLSQISVQAGMGLHLFDRDPAKARESLGNVRRLAGGGLEEARGVLATLRGEEAPLTPEPQLADLPALLEQHRGLGLAITLDSDLEGAGPRGTDPLGADPRDAGAPAGRTQATAVRIVREALTNVVRHSGAETAEVRLRREGAALRIEVVDDGVGTALAHPGAGIRSMRDRAELLGGTLALGPGPRGRGTIVTARLPWRQT</sequence>
<dbReference type="SUPFAM" id="SSF55874">
    <property type="entry name" value="ATPase domain of HSP90 chaperone/DNA topoisomerase II/histidine kinase"/>
    <property type="match status" value="1"/>
</dbReference>
<dbReference type="GO" id="GO:0016301">
    <property type="term" value="F:kinase activity"/>
    <property type="evidence" value="ECO:0007669"/>
    <property type="project" value="UniProtKB-KW"/>
</dbReference>
<gene>
    <name evidence="12" type="ORF">M4486_03195</name>
</gene>
<evidence type="ECO:0000256" key="6">
    <source>
        <dbReference type="ARBA" id="ARBA00022777"/>
    </source>
</evidence>
<proteinExistence type="predicted"/>
<evidence type="ECO:0000259" key="11">
    <source>
        <dbReference type="SMART" id="SM00387"/>
    </source>
</evidence>
<feature type="transmembrane region" description="Helical" evidence="10">
    <location>
        <begin position="101"/>
        <end position="133"/>
    </location>
</feature>
<dbReference type="Proteomes" id="UP001055868">
    <property type="component" value="Chromosome"/>
</dbReference>
<evidence type="ECO:0000256" key="2">
    <source>
        <dbReference type="ARBA" id="ARBA00012438"/>
    </source>
</evidence>
<dbReference type="Gene3D" id="1.20.5.1930">
    <property type="match status" value="1"/>
</dbReference>
<keyword evidence="10" id="KW-0472">Membrane</keyword>
<keyword evidence="3" id="KW-0597">Phosphoprotein</keyword>
<evidence type="ECO:0000256" key="1">
    <source>
        <dbReference type="ARBA" id="ARBA00000085"/>
    </source>
</evidence>
<reference evidence="12" key="1">
    <citation type="submission" date="2022-05" db="EMBL/GenBank/DDBJ databases">
        <title>Genomic analysis of Brachybacterium sp. CBA3104.</title>
        <authorList>
            <person name="Roh S.W."/>
            <person name="Kim Y.B."/>
            <person name="Kim Y."/>
        </authorList>
    </citation>
    <scope>NUCLEOTIDE SEQUENCE</scope>
    <source>
        <strain evidence="12">CBA3104</strain>
    </source>
</reference>
<keyword evidence="6 12" id="KW-0418">Kinase</keyword>
<keyword evidence="4" id="KW-0808">Transferase</keyword>
<feature type="domain" description="Histidine kinase/HSP90-like ATPase" evidence="11">
    <location>
        <begin position="310"/>
        <end position="400"/>
    </location>
</feature>
<dbReference type="RefSeq" id="WP_249479589.1">
    <property type="nucleotide sequence ID" value="NZ_CP097218.1"/>
</dbReference>
<evidence type="ECO:0000256" key="4">
    <source>
        <dbReference type="ARBA" id="ARBA00022679"/>
    </source>
</evidence>
<feature type="compositionally biased region" description="Low complexity" evidence="9">
    <location>
        <begin position="294"/>
        <end position="309"/>
    </location>
</feature>
<dbReference type="Pfam" id="PF07730">
    <property type="entry name" value="HisKA_3"/>
    <property type="match status" value="1"/>
</dbReference>
<feature type="region of interest" description="Disordered" evidence="9">
    <location>
        <begin position="284"/>
        <end position="311"/>
    </location>
</feature>
<organism evidence="12 13">
    <name type="scientific">Brachybacterium kimchii</name>
    <dbReference type="NCBI Taxonomy" id="2942909"/>
    <lineage>
        <taxon>Bacteria</taxon>
        <taxon>Bacillati</taxon>
        <taxon>Actinomycetota</taxon>
        <taxon>Actinomycetes</taxon>
        <taxon>Micrococcales</taxon>
        <taxon>Dermabacteraceae</taxon>
        <taxon>Brachybacterium</taxon>
    </lineage>
</organism>
<dbReference type="InterPro" id="IPR003594">
    <property type="entry name" value="HATPase_dom"/>
</dbReference>
<dbReference type="PANTHER" id="PTHR24421:SF10">
    <property type="entry name" value="NITRATE_NITRITE SENSOR PROTEIN NARQ"/>
    <property type="match status" value="1"/>
</dbReference>
<evidence type="ECO:0000256" key="9">
    <source>
        <dbReference type="SAM" id="MobiDB-lite"/>
    </source>
</evidence>
<dbReference type="InterPro" id="IPR011712">
    <property type="entry name" value="Sig_transdc_His_kin_sub3_dim/P"/>
</dbReference>
<comment type="catalytic activity">
    <reaction evidence="1">
        <text>ATP + protein L-histidine = ADP + protein N-phospho-L-histidine.</text>
        <dbReference type="EC" id="2.7.13.3"/>
    </reaction>
</comment>
<feature type="transmembrane region" description="Helical" evidence="10">
    <location>
        <begin position="145"/>
        <end position="162"/>
    </location>
</feature>
<dbReference type="Pfam" id="PF02518">
    <property type="entry name" value="HATPase_c"/>
    <property type="match status" value="1"/>
</dbReference>
<dbReference type="CDD" id="cd16917">
    <property type="entry name" value="HATPase_UhpB-NarQ-NarX-like"/>
    <property type="match status" value="1"/>
</dbReference>
<evidence type="ECO:0000256" key="10">
    <source>
        <dbReference type="SAM" id="Phobius"/>
    </source>
</evidence>
<name>A0ABY4NAH1_9MICO</name>
<keyword evidence="5" id="KW-0547">Nucleotide-binding</keyword>
<dbReference type="InterPro" id="IPR036890">
    <property type="entry name" value="HATPase_C_sf"/>
</dbReference>
<dbReference type="InterPro" id="IPR050482">
    <property type="entry name" value="Sensor_HK_TwoCompSys"/>
</dbReference>
<keyword evidence="10" id="KW-0812">Transmembrane</keyword>
<dbReference type="EC" id="2.7.13.3" evidence="2"/>
<dbReference type="SMART" id="SM00387">
    <property type="entry name" value="HATPase_c"/>
    <property type="match status" value="1"/>
</dbReference>
<keyword evidence="13" id="KW-1185">Reference proteome</keyword>